<protein>
    <submittedName>
        <fullName evidence="2">Saccharopine dehydrogenase, NADP-dependent</fullName>
    </submittedName>
</protein>
<organism evidence="2 3">
    <name type="scientific">Anaeromicropila populeti</name>
    <dbReference type="NCBI Taxonomy" id="37658"/>
    <lineage>
        <taxon>Bacteria</taxon>
        <taxon>Bacillati</taxon>
        <taxon>Bacillota</taxon>
        <taxon>Clostridia</taxon>
        <taxon>Lachnospirales</taxon>
        <taxon>Lachnospiraceae</taxon>
        <taxon>Anaeromicropila</taxon>
    </lineage>
</organism>
<feature type="domain" description="Saccharopine dehydrogenase NADP binding" evidence="1">
    <location>
        <begin position="6"/>
        <end position="95"/>
    </location>
</feature>
<dbReference type="AlphaFoldDB" id="A0A1I6JXF6"/>
<proteinExistence type="predicted"/>
<dbReference type="OrthoDB" id="1221575at2"/>
<gene>
    <name evidence="2" type="ORF">SAMN05661086_02048</name>
</gene>
<dbReference type="EMBL" id="FOYZ01000007">
    <property type="protein sequence ID" value="SFR83652.1"/>
    <property type="molecule type" value="Genomic_DNA"/>
</dbReference>
<dbReference type="PANTHER" id="PTHR43781">
    <property type="entry name" value="SACCHAROPINE DEHYDROGENASE"/>
    <property type="match status" value="1"/>
</dbReference>
<dbReference type="Gene3D" id="3.40.50.720">
    <property type="entry name" value="NAD(P)-binding Rossmann-like Domain"/>
    <property type="match status" value="1"/>
</dbReference>
<sequence length="374" mass="40941">MSSPVVGVVGCGGAVGRLVCEKLSKSYFVRGGQRRKLDAVGKHISYVQVDLYDKESLKAFCKGCTVIVNCAGPTYMIGGLVAAVAQKAGAGYVDAFGADFLEAQLKQMEIDDKGKFIISAGSLPGLSGLLPIWLSKQGFDAVESMRAYSGGREAGSKNGCADIILSSIGGFGIPDAYWNQGQIVREKMDRNEKEFIPGFPETVYKQRYFTQEITRVAHRLGLKEAQWFNVMTDKWINELILKACASQMVDYSEYNLEKSVQEINEAAEKAIKGKATWYSIMIEMYGTVNGRQIGKRVVVRSKDSIGISAMVAVCAAEALVKNALENGTLWAFEMLNPVEVVKRLQEEKVITSLELMDIPFDAESMEEAAEEGVL</sequence>
<accession>A0A1I6JXF6</accession>
<name>A0A1I6JXF6_9FIRM</name>
<evidence type="ECO:0000313" key="3">
    <source>
        <dbReference type="Proteomes" id="UP000199659"/>
    </source>
</evidence>
<dbReference type="SUPFAM" id="SSF51735">
    <property type="entry name" value="NAD(P)-binding Rossmann-fold domains"/>
    <property type="match status" value="1"/>
</dbReference>
<dbReference type="STRING" id="37658.SAMN05661086_02048"/>
<keyword evidence="3" id="KW-1185">Reference proteome</keyword>
<dbReference type="Pfam" id="PF03435">
    <property type="entry name" value="Sacchrp_dh_NADP"/>
    <property type="match status" value="1"/>
</dbReference>
<evidence type="ECO:0000259" key="1">
    <source>
        <dbReference type="Pfam" id="PF03435"/>
    </source>
</evidence>
<dbReference type="InterPro" id="IPR005097">
    <property type="entry name" value="Sacchrp_dh_NADP-bd"/>
</dbReference>
<dbReference type="PANTHER" id="PTHR43781:SF1">
    <property type="entry name" value="SACCHAROPINE DEHYDROGENASE"/>
    <property type="match status" value="1"/>
</dbReference>
<dbReference type="InterPro" id="IPR036291">
    <property type="entry name" value="NAD(P)-bd_dom_sf"/>
</dbReference>
<dbReference type="Proteomes" id="UP000199659">
    <property type="component" value="Unassembled WGS sequence"/>
</dbReference>
<reference evidence="2 3" key="1">
    <citation type="submission" date="2016-10" db="EMBL/GenBank/DDBJ databases">
        <authorList>
            <person name="de Groot N.N."/>
        </authorList>
    </citation>
    <scope>NUCLEOTIDE SEQUENCE [LARGE SCALE GENOMIC DNA]</scope>
    <source>
        <strain evidence="2 3">743A</strain>
    </source>
</reference>
<evidence type="ECO:0000313" key="2">
    <source>
        <dbReference type="EMBL" id="SFR83652.1"/>
    </source>
</evidence>
<dbReference type="RefSeq" id="WP_092560587.1">
    <property type="nucleotide sequence ID" value="NZ_FOYZ01000007.1"/>
</dbReference>